<dbReference type="Pfam" id="PF00288">
    <property type="entry name" value="GHMP_kinases_N"/>
    <property type="match status" value="1"/>
</dbReference>
<dbReference type="InterPro" id="IPR006206">
    <property type="entry name" value="Mevalonate/galactokinase"/>
</dbReference>
<keyword evidence="2" id="KW-0547">Nucleotide-binding</keyword>
<comment type="caution">
    <text evidence="7">The sequence shown here is derived from an EMBL/GenBank/DDBJ whole genome shotgun (WGS) entry which is preliminary data.</text>
</comment>
<evidence type="ECO:0000256" key="2">
    <source>
        <dbReference type="ARBA" id="ARBA00022741"/>
    </source>
</evidence>
<keyword evidence="3" id="KW-0808">Transferase</keyword>
<proteinExistence type="inferred from homology"/>
<dbReference type="PANTHER" id="PTHR10457">
    <property type="entry name" value="MEVALONATE KINASE/GALACTOKINASE"/>
    <property type="match status" value="1"/>
</dbReference>
<dbReference type="InterPro" id="IPR006204">
    <property type="entry name" value="GHMP_kinase_N_dom"/>
</dbReference>
<dbReference type="GO" id="GO:0006012">
    <property type="term" value="P:galactose metabolic process"/>
    <property type="evidence" value="ECO:0007669"/>
    <property type="project" value="InterPro"/>
</dbReference>
<evidence type="ECO:0000313" key="8">
    <source>
        <dbReference type="Proteomes" id="UP000886723"/>
    </source>
</evidence>
<evidence type="ECO:0000256" key="1">
    <source>
        <dbReference type="ARBA" id="ARBA00006566"/>
    </source>
</evidence>
<keyword evidence="3" id="KW-0418">Kinase</keyword>
<dbReference type="GO" id="GO:0005524">
    <property type="term" value="F:ATP binding"/>
    <property type="evidence" value="ECO:0007669"/>
    <property type="project" value="UniProtKB-KW"/>
</dbReference>
<dbReference type="PIRSF" id="PIRSF000530">
    <property type="entry name" value="Galactokinase"/>
    <property type="match status" value="1"/>
</dbReference>
<feature type="domain" description="GHMP kinase N-terminal" evidence="5">
    <location>
        <begin position="139"/>
        <end position="216"/>
    </location>
</feature>
<dbReference type="EMBL" id="DVON01000139">
    <property type="protein sequence ID" value="HIV12722.1"/>
    <property type="molecule type" value="Genomic_DNA"/>
</dbReference>
<dbReference type="Gene3D" id="3.30.230.10">
    <property type="match status" value="1"/>
</dbReference>
<gene>
    <name evidence="7" type="ORF">IAA63_06235</name>
</gene>
<dbReference type="InterPro" id="IPR036554">
    <property type="entry name" value="GHMP_kinase_C_sf"/>
</dbReference>
<keyword evidence="4" id="KW-0067">ATP-binding</keyword>
<dbReference type="GO" id="GO:0005829">
    <property type="term" value="C:cytosol"/>
    <property type="evidence" value="ECO:0007669"/>
    <property type="project" value="TreeGrafter"/>
</dbReference>
<dbReference type="SUPFAM" id="SSF55060">
    <property type="entry name" value="GHMP Kinase, C-terminal domain"/>
    <property type="match status" value="1"/>
</dbReference>
<dbReference type="AlphaFoldDB" id="A0A9D1NTS9"/>
<dbReference type="SUPFAM" id="SSF54211">
    <property type="entry name" value="Ribosomal protein S5 domain 2-like"/>
    <property type="match status" value="1"/>
</dbReference>
<dbReference type="GO" id="GO:0004335">
    <property type="term" value="F:galactokinase activity"/>
    <property type="evidence" value="ECO:0007669"/>
    <property type="project" value="InterPro"/>
</dbReference>
<evidence type="ECO:0000313" key="7">
    <source>
        <dbReference type="EMBL" id="HIV12722.1"/>
    </source>
</evidence>
<evidence type="ECO:0000259" key="6">
    <source>
        <dbReference type="Pfam" id="PF10509"/>
    </source>
</evidence>
<dbReference type="PRINTS" id="PR00473">
    <property type="entry name" value="GALCTOKINASE"/>
</dbReference>
<accession>A0A9D1NTS9</accession>
<dbReference type="InterPro" id="IPR000705">
    <property type="entry name" value="Galactokinase"/>
</dbReference>
<dbReference type="Gene3D" id="3.30.70.890">
    <property type="entry name" value="GHMP kinase, C-terminal domain"/>
    <property type="match status" value="1"/>
</dbReference>
<evidence type="ECO:0000259" key="5">
    <source>
        <dbReference type="Pfam" id="PF00288"/>
    </source>
</evidence>
<reference evidence="7" key="2">
    <citation type="journal article" date="2021" name="PeerJ">
        <title>Extensive microbial diversity within the chicken gut microbiome revealed by metagenomics and culture.</title>
        <authorList>
            <person name="Gilroy R."/>
            <person name="Ravi A."/>
            <person name="Getino M."/>
            <person name="Pursley I."/>
            <person name="Horton D.L."/>
            <person name="Alikhan N.F."/>
            <person name="Baker D."/>
            <person name="Gharbi K."/>
            <person name="Hall N."/>
            <person name="Watson M."/>
            <person name="Adriaenssens E.M."/>
            <person name="Foster-Nyarko E."/>
            <person name="Jarju S."/>
            <person name="Secka A."/>
            <person name="Antonio M."/>
            <person name="Oren A."/>
            <person name="Chaudhuri R.R."/>
            <person name="La Ragione R."/>
            <person name="Hildebrand F."/>
            <person name="Pallen M.J."/>
        </authorList>
    </citation>
    <scope>NUCLEOTIDE SEQUENCE</scope>
    <source>
        <strain evidence="7">ChiBcec2-4451</strain>
    </source>
</reference>
<evidence type="ECO:0000256" key="4">
    <source>
        <dbReference type="ARBA" id="ARBA00022840"/>
    </source>
</evidence>
<name>A0A9D1NTS9_9FIRM</name>
<feature type="domain" description="Galactokinase N-terminal" evidence="6">
    <location>
        <begin position="44"/>
        <end position="92"/>
    </location>
</feature>
<dbReference type="Pfam" id="PF10509">
    <property type="entry name" value="GalKase_gal_bdg"/>
    <property type="match status" value="1"/>
</dbReference>
<comment type="similarity">
    <text evidence="1">Belongs to the GHMP kinase family. GalK subfamily.</text>
</comment>
<dbReference type="InterPro" id="IPR019539">
    <property type="entry name" value="GalKase_N"/>
</dbReference>
<evidence type="ECO:0000256" key="3">
    <source>
        <dbReference type="ARBA" id="ARBA00022777"/>
    </source>
</evidence>
<dbReference type="PANTHER" id="PTHR10457:SF7">
    <property type="entry name" value="GALACTOKINASE-RELATED"/>
    <property type="match status" value="1"/>
</dbReference>
<dbReference type="Proteomes" id="UP000886723">
    <property type="component" value="Unassembled WGS sequence"/>
</dbReference>
<dbReference type="PRINTS" id="PR00959">
    <property type="entry name" value="MEVGALKINASE"/>
</dbReference>
<dbReference type="InterPro" id="IPR014721">
    <property type="entry name" value="Ribsml_uS5_D2-typ_fold_subgr"/>
</dbReference>
<dbReference type="InterPro" id="IPR020568">
    <property type="entry name" value="Ribosomal_Su5_D2-typ_SF"/>
</dbReference>
<organism evidence="7 8">
    <name type="scientific">Candidatus Pullilachnospira stercoravium</name>
    <dbReference type="NCBI Taxonomy" id="2840913"/>
    <lineage>
        <taxon>Bacteria</taxon>
        <taxon>Bacillati</taxon>
        <taxon>Bacillota</taxon>
        <taxon>Clostridia</taxon>
        <taxon>Lachnospirales</taxon>
        <taxon>Lachnospiraceae</taxon>
        <taxon>Lachnospiraceae incertae sedis</taxon>
        <taxon>Candidatus Pullilachnospira</taxon>
    </lineage>
</organism>
<protein>
    <submittedName>
        <fullName evidence="7">Galactokinase</fullName>
    </submittedName>
</protein>
<sequence length="430" mass="47410">MKATEVKELVKHVKNEKMVQLFTQMYGESRVEENAKRYEMVAEGFVKEFGDKEFEFFSAPGRTEIGGNHTDHNHGKILAGSVHLDCVAAAAPNGTNTVKLISETYHQYLTVDLDHLEPMEKTTGTEPLLRGIFAGLKNRGMKVEGFDAYVTSNVIGGAGVSSSASFEMLVCVMVDYLFNGGKRDMVTYAKAGQYAENKYWMKGSGLLDQLACAVGGIITIDFADIENPSIREVNCNFDELGYDLVIVNTGKGHADLSAEYSAVPNEMKAVARYFGKEVLQQVDEDAVIENVQAIRKAAGDRAVLRAFHFFEENKRVDAQVKALEEKDFDTFFRKVTESGDSSWKWLQNCYCNETPDEQSITVALALTKLYLDKIGCGVCRVHGGGFAGVIAAFLPKDKTAGYAEYINKALGDGSAYVMHIRPQGAIRVEL</sequence>
<reference evidence="7" key="1">
    <citation type="submission" date="2020-10" db="EMBL/GenBank/DDBJ databases">
        <authorList>
            <person name="Gilroy R."/>
        </authorList>
    </citation>
    <scope>NUCLEOTIDE SEQUENCE</scope>
    <source>
        <strain evidence="7">ChiBcec2-4451</strain>
    </source>
</reference>